<evidence type="ECO:0000256" key="3">
    <source>
        <dbReference type="ARBA" id="ARBA00004442"/>
    </source>
</evidence>
<organism evidence="11 12">
    <name type="scientific">Gemmatimonas phototrophica</name>
    <dbReference type="NCBI Taxonomy" id="1379270"/>
    <lineage>
        <taxon>Bacteria</taxon>
        <taxon>Pseudomonadati</taxon>
        <taxon>Gemmatimonadota</taxon>
        <taxon>Gemmatimonadia</taxon>
        <taxon>Gemmatimonadales</taxon>
        <taxon>Gemmatimonadaceae</taxon>
        <taxon>Gemmatimonas</taxon>
    </lineage>
</organism>
<evidence type="ECO:0000313" key="12">
    <source>
        <dbReference type="Proteomes" id="UP000076404"/>
    </source>
</evidence>
<dbReference type="KEGG" id="gph:GEMMAAP_02250"/>
<dbReference type="PANTHER" id="PTHR34933:SF1">
    <property type="entry name" value="FLAGELLAR L-RING PROTEIN"/>
    <property type="match status" value="1"/>
</dbReference>
<keyword evidence="7" id="KW-0975">Bacterial flagellum</keyword>
<dbReference type="STRING" id="1379270.GEMMAAP_02250"/>
<dbReference type="eggNOG" id="COG2063">
    <property type="taxonomic scope" value="Bacteria"/>
</dbReference>
<dbReference type="AlphaFoldDB" id="A0A143BHA2"/>
<evidence type="ECO:0000313" key="11">
    <source>
        <dbReference type="EMBL" id="AMW03973.1"/>
    </source>
</evidence>
<evidence type="ECO:0000256" key="4">
    <source>
        <dbReference type="ARBA" id="ARBA00006929"/>
    </source>
</evidence>
<protein>
    <recommendedName>
        <fullName evidence="13">Flagellar L-ring protein FlgH</fullName>
    </recommendedName>
</protein>
<dbReference type="Pfam" id="PF02107">
    <property type="entry name" value="FlgH"/>
    <property type="match status" value="1"/>
</dbReference>
<dbReference type="EMBL" id="CP011454">
    <property type="protein sequence ID" value="AMW03973.1"/>
    <property type="molecule type" value="Genomic_DNA"/>
</dbReference>
<evidence type="ECO:0008006" key="13">
    <source>
        <dbReference type="Google" id="ProtNLM"/>
    </source>
</evidence>
<dbReference type="OrthoDB" id="9795952at2"/>
<evidence type="ECO:0000256" key="9">
    <source>
        <dbReference type="SAM" id="MobiDB-lite"/>
    </source>
</evidence>
<feature type="chain" id="PRO_5007506397" description="Flagellar L-ring protein FlgH" evidence="10">
    <location>
        <begin position="28"/>
        <end position="223"/>
    </location>
</feature>
<keyword evidence="8" id="KW-0998">Cell outer membrane</keyword>
<comment type="similarity">
    <text evidence="4">Belongs to the FlgH family.</text>
</comment>
<evidence type="ECO:0000256" key="5">
    <source>
        <dbReference type="ARBA" id="ARBA00022729"/>
    </source>
</evidence>
<keyword evidence="5 10" id="KW-0732">Signal</keyword>
<evidence type="ECO:0000256" key="6">
    <source>
        <dbReference type="ARBA" id="ARBA00023136"/>
    </source>
</evidence>
<evidence type="ECO:0000256" key="7">
    <source>
        <dbReference type="ARBA" id="ARBA00023143"/>
    </source>
</evidence>
<evidence type="ECO:0000256" key="1">
    <source>
        <dbReference type="ARBA" id="ARBA00002591"/>
    </source>
</evidence>
<name>A0A143BHA2_9BACT</name>
<dbReference type="GO" id="GO:0009279">
    <property type="term" value="C:cell outer membrane"/>
    <property type="evidence" value="ECO:0007669"/>
    <property type="project" value="UniProtKB-SubCell"/>
</dbReference>
<dbReference type="GO" id="GO:0003774">
    <property type="term" value="F:cytoskeletal motor activity"/>
    <property type="evidence" value="ECO:0007669"/>
    <property type="project" value="InterPro"/>
</dbReference>
<feature type="signal peptide" evidence="10">
    <location>
        <begin position="1"/>
        <end position="27"/>
    </location>
</feature>
<dbReference type="InterPro" id="IPR000527">
    <property type="entry name" value="Flag_Lring"/>
</dbReference>
<gene>
    <name evidence="11" type="ORF">GEMMAAP_02250</name>
</gene>
<proteinExistence type="inferred from homology"/>
<evidence type="ECO:0000256" key="2">
    <source>
        <dbReference type="ARBA" id="ARBA00004117"/>
    </source>
</evidence>
<keyword evidence="6" id="KW-0472">Membrane</keyword>
<feature type="region of interest" description="Disordered" evidence="9">
    <location>
        <begin position="31"/>
        <end position="51"/>
    </location>
</feature>
<dbReference type="GO" id="GO:0009427">
    <property type="term" value="C:bacterial-type flagellum basal body, distal rod, L ring"/>
    <property type="evidence" value="ECO:0007669"/>
    <property type="project" value="InterPro"/>
</dbReference>
<comment type="function">
    <text evidence="1">Assembles around the rod to form the L-ring and probably protects the motor/basal body from shearing forces during rotation.</text>
</comment>
<comment type="subcellular location">
    <subcellularLocation>
        <location evidence="2">Bacterial flagellum basal body</location>
    </subcellularLocation>
    <subcellularLocation>
        <location evidence="3">Cell outer membrane</location>
    </subcellularLocation>
</comment>
<dbReference type="RefSeq" id="WP_026849257.1">
    <property type="nucleotide sequence ID" value="NZ_CP011454.1"/>
</dbReference>
<evidence type="ECO:0000256" key="10">
    <source>
        <dbReference type="SAM" id="SignalP"/>
    </source>
</evidence>
<keyword evidence="12" id="KW-1185">Reference proteome</keyword>
<sequence length="223" mass="23603">MSRQRLTSRLLTPLALVLWPAALIAQAAPPATGAVPPATASATPASGAAATTATSAIPVRNGWVSDRRQFAVGDIITVLVDDYTISTAVKENTAQDTRNRGFGLSARLPSSSQNVNIDARNSADQTQRGQARRENRFQNEMSVRVVAMGANGLLQVKGTKKIDVDKAMQDIVFTGWVRAQDVSVSNVVESSRVADVQLGYASPGPLGKPKQGIVSKVLGIVWP</sequence>
<accession>A0A143BHA2</accession>
<reference evidence="11 12" key="2">
    <citation type="journal article" date="2016" name="Environ. Microbiol. Rep.">
        <title>Metagenomic evidence for the presence of phototrophic Gemmatimonadetes bacteria in diverse environments.</title>
        <authorList>
            <person name="Zeng Y."/>
            <person name="Baumbach J."/>
            <person name="Barbosa E.G."/>
            <person name="Azevedo V."/>
            <person name="Zhang C."/>
            <person name="Koblizek M."/>
        </authorList>
    </citation>
    <scope>NUCLEOTIDE SEQUENCE [LARGE SCALE GENOMIC DNA]</scope>
    <source>
        <strain evidence="11 12">AP64</strain>
    </source>
</reference>
<reference evidence="11 12" key="1">
    <citation type="journal article" date="2014" name="Proc. Natl. Acad. Sci. U.S.A.">
        <title>Functional type 2 photosynthetic reaction centers found in the rare bacterial phylum Gemmatimonadetes.</title>
        <authorList>
            <person name="Zeng Y."/>
            <person name="Feng F."/>
            <person name="Medova H."/>
            <person name="Dean J."/>
            <person name="Koblizek M."/>
        </authorList>
    </citation>
    <scope>NUCLEOTIDE SEQUENCE [LARGE SCALE GENOMIC DNA]</scope>
    <source>
        <strain evidence="11 12">AP64</strain>
    </source>
</reference>
<dbReference type="Proteomes" id="UP000076404">
    <property type="component" value="Chromosome"/>
</dbReference>
<dbReference type="GO" id="GO:0071973">
    <property type="term" value="P:bacterial-type flagellum-dependent cell motility"/>
    <property type="evidence" value="ECO:0007669"/>
    <property type="project" value="InterPro"/>
</dbReference>
<evidence type="ECO:0000256" key="8">
    <source>
        <dbReference type="ARBA" id="ARBA00023237"/>
    </source>
</evidence>
<dbReference type="PANTHER" id="PTHR34933">
    <property type="entry name" value="FLAGELLAR L-RING PROTEIN"/>
    <property type="match status" value="1"/>
</dbReference>